<dbReference type="PANTHER" id="PTHR23104:SF1">
    <property type="entry name" value="EF-HAND DOMAIN-CONTAINING PROTEIN"/>
    <property type="match status" value="1"/>
</dbReference>
<feature type="non-terminal residue" evidence="5">
    <location>
        <position position="1"/>
    </location>
</feature>
<dbReference type="SMART" id="SM00054">
    <property type="entry name" value="EFh"/>
    <property type="match status" value="2"/>
</dbReference>
<dbReference type="HOGENOM" id="CLU_799895_0_0_1"/>
<dbReference type="Gene3D" id="1.10.238.10">
    <property type="entry name" value="EF-hand"/>
    <property type="match status" value="2"/>
</dbReference>
<dbReference type="AlphaFoldDB" id="N6TZF2"/>
<keyword evidence="3" id="KW-0106">Calcium</keyword>
<evidence type="ECO:0000256" key="2">
    <source>
        <dbReference type="ARBA" id="ARBA00022737"/>
    </source>
</evidence>
<dbReference type="PROSITE" id="PS50222">
    <property type="entry name" value="EF_HAND_2"/>
    <property type="match status" value="2"/>
</dbReference>
<reference evidence="5" key="1">
    <citation type="journal article" date="2013" name="Genome Biol.">
        <title>Draft genome of the mountain pine beetle, Dendroctonus ponderosae Hopkins, a major forest pest.</title>
        <authorList>
            <person name="Keeling C.I."/>
            <person name="Yuen M.M."/>
            <person name="Liao N.Y."/>
            <person name="Docking T.R."/>
            <person name="Chan S.K."/>
            <person name="Taylor G.A."/>
            <person name="Palmquist D.L."/>
            <person name="Jackman S.D."/>
            <person name="Nguyen A."/>
            <person name="Li M."/>
            <person name="Henderson H."/>
            <person name="Janes J.K."/>
            <person name="Zhao Y."/>
            <person name="Pandoh P."/>
            <person name="Moore R."/>
            <person name="Sperling F.A."/>
            <person name="Huber D.P."/>
            <person name="Birol I."/>
            <person name="Jones S.J."/>
            <person name="Bohlmann J."/>
        </authorList>
    </citation>
    <scope>NUCLEOTIDE SEQUENCE</scope>
</reference>
<dbReference type="InterPro" id="IPR018247">
    <property type="entry name" value="EF_Hand_1_Ca_BS"/>
</dbReference>
<feature type="region of interest" description="Disordered" evidence="4">
    <location>
        <begin position="74"/>
        <end position="94"/>
    </location>
</feature>
<organism evidence="5">
    <name type="scientific">Dendroctonus ponderosae</name>
    <name type="common">Mountain pine beetle</name>
    <dbReference type="NCBI Taxonomy" id="77166"/>
    <lineage>
        <taxon>Eukaryota</taxon>
        <taxon>Metazoa</taxon>
        <taxon>Ecdysozoa</taxon>
        <taxon>Arthropoda</taxon>
        <taxon>Hexapoda</taxon>
        <taxon>Insecta</taxon>
        <taxon>Pterygota</taxon>
        <taxon>Neoptera</taxon>
        <taxon>Endopterygota</taxon>
        <taxon>Coleoptera</taxon>
        <taxon>Polyphaga</taxon>
        <taxon>Cucujiformia</taxon>
        <taxon>Curculionidae</taxon>
        <taxon>Scolytinae</taxon>
        <taxon>Dendroctonus</taxon>
    </lineage>
</organism>
<evidence type="ECO:0000313" key="5">
    <source>
        <dbReference type="EMBL" id="ENN73741.1"/>
    </source>
</evidence>
<accession>N6TZF2</accession>
<keyword evidence="1" id="KW-0732">Signal</keyword>
<protein>
    <submittedName>
        <fullName evidence="5">Uncharacterized protein</fullName>
    </submittedName>
</protein>
<name>N6TZF2_DENPD</name>
<dbReference type="OrthoDB" id="289247at2759"/>
<dbReference type="PANTHER" id="PTHR23104">
    <property type="entry name" value="MULTIPLE COAGULATION FACTOR DEFICIENCY PROTEIN 2 NEURAL STEM CELL DERIVED NEURONAL SURVIVAL PROTEIN"/>
    <property type="match status" value="1"/>
</dbReference>
<dbReference type="InterPro" id="IPR011992">
    <property type="entry name" value="EF-hand-dom_pair"/>
</dbReference>
<dbReference type="InterPro" id="IPR002048">
    <property type="entry name" value="EF_hand_dom"/>
</dbReference>
<dbReference type="EMBL" id="KB741138">
    <property type="protein sequence ID" value="ENN73741.1"/>
    <property type="molecule type" value="Genomic_DNA"/>
</dbReference>
<dbReference type="PROSITE" id="PS00018">
    <property type="entry name" value="EF_HAND_1"/>
    <property type="match status" value="2"/>
</dbReference>
<dbReference type="SUPFAM" id="SSF47473">
    <property type="entry name" value="EF-hand"/>
    <property type="match status" value="1"/>
</dbReference>
<proteinExistence type="predicted"/>
<evidence type="ECO:0000256" key="4">
    <source>
        <dbReference type="SAM" id="MobiDB-lite"/>
    </source>
</evidence>
<evidence type="ECO:0000256" key="3">
    <source>
        <dbReference type="ARBA" id="ARBA00022837"/>
    </source>
</evidence>
<dbReference type="GO" id="GO:0005509">
    <property type="term" value="F:calcium ion binding"/>
    <property type="evidence" value="ECO:0007669"/>
    <property type="project" value="InterPro"/>
</dbReference>
<sequence length="347" mass="40771">MRSLPSALYRSGVFEEDNLKSAPKDEKIRFFKLLPSCLDFFLHQKHISMRKEAEINLALMLLFCWSGVAARGPHHPRDSPIQKRHVHYSPNRNSDKITQNQEMILDEVHLKEDMEEEAPNINVDNLTTAEQELYYFLLHDKDKNSKLDGFELLEALRHTLHGDNNYQAFLYYTDEEPNTSADDKVFNRFTELVDRVLREDDTNHDGYLDYAEYAEARTKAKPKQPDQEYMEEEAPNINVDNLTTAEQELYYFLLHDKDKNSKLDGFELLEALRHTLHGDNNYQAFLYYTDEEPNTSADDKVFNRFTELVDRVLREDDTNHDGYLDYAEYAEARTKAKPKQPDQVQNE</sequence>
<gene>
    <name evidence="5" type="ORF">YQE_09660</name>
</gene>
<evidence type="ECO:0000256" key="1">
    <source>
        <dbReference type="ARBA" id="ARBA00022729"/>
    </source>
</evidence>
<dbReference type="InterPro" id="IPR052110">
    <property type="entry name" value="MCFD2-like"/>
</dbReference>
<keyword evidence="2" id="KW-0677">Repeat</keyword>